<proteinExistence type="predicted"/>
<comment type="caution">
    <text evidence="1">The sequence shown here is derived from an EMBL/GenBank/DDBJ whole genome shotgun (WGS) entry which is preliminary data.</text>
</comment>
<dbReference type="AlphaFoldDB" id="A0A5C7AAB9"/>
<protein>
    <submittedName>
        <fullName evidence="1">Uncharacterized protein</fullName>
    </submittedName>
</protein>
<organism evidence="1 2">
    <name type="scientific">Algoriphagus aquimarinus</name>
    <dbReference type="NCBI Taxonomy" id="237018"/>
    <lineage>
        <taxon>Bacteria</taxon>
        <taxon>Pseudomonadati</taxon>
        <taxon>Bacteroidota</taxon>
        <taxon>Cytophagia</taxon>
        <taxon>Cytophagales</taxon>
        <taxon>Cyclobacteriaceae</taxon>
        <taxon>Algoriphagus</taxon>
    </lineage>
</organism>
<evidence type="ECO:0000313" key="2">
    <source>
        <dbReference type="Proteomes" id="UP000321935"/>
    </source>
</evidence>
<dbReference type="EMBL" id="VORW01000020">
    <property type="protein sequence ID" value="TXE04787.1"/>
    <property type="molecule type" value="Genomic_DNA"/>
</dbReference>
<sequence length="85" mass="10468">MEYKKSELNHKSNLGFSNEVPPLLAHVKIIFDQQELEEKEAFLFFTHFQKNGWQTKTGVPIKNWKYILDQWIWDLKKDRRKWKKF</sequence>
<evidence type="ECO:0000313" key="1">
    <source>
        <dbReference type="EMBL" id="TXE04787.1"/>
    </source>
</evidence>
<name>A0A5C7AAB9_9BACT</name>
<dbReference type="Proteomes" id="UP000321935">
    <property type="component" value="Unassembled WGS sequence"/>
</dbReference>
<gene>
    <name evidence="1" type="ORF">ESV85_18790</name>
</gene>
<dbReference type="OrthoDB" id="1442826at2"/>
<accession>A0A5C7AAB9</accession>
<reference evidence="1 2" key="1">
    <citation type="submission" date="2019-08" db="EMBL/GenBank/DDBJ databases">
        <title>Genomes sequence of Algoriphagus aquimarinus ACAM450.</title>
        <authorList>
            <person name="Bowman J.P."/>
        </authorList>
    </citation>
    <scope>NUCLEOTIDE SEQUENCE [LARGE SCALE GENOMIC DNA]</scope>
    <source>
        <strain evidence="1 2">ACAM 450</strain>
    </source>
</reference>
<dbReference type="RefSeq" id="WP_146920343.1">
    <property type="nucleotide sequence ID" value="NZ_VORW01000020.1"/>
</dbReference>